<sequence>MTDEQRQAAVNVYTKTILNCQKMQPKFESGTPQATLLLNRIAALRVANALVAETQPQPDRQQLAAAVAPIQSIIHKTTVAQQKHEADSRTFKRLAPMIAAMQIAETCIQQALRD</sequence>
<name>A0ABY7WSN3_9LACO</name>
<evidence type="ECO:0000313" key="2">
    <source>
        <dbReference type="Proteomes" id="UP001220377"/>
    </source>
</evidence>
<accession>A0ABY7WSN3</accession>
<reference evidence="1 2" key="1">
    <citation type="submission" date="2023-02" db="EMBL/GenBank/DDBJ databases">
        <title>Genome sequence of Lacticaseibacillus sp. KACC 23028.</title>
        <authorList>
            <person name="Kim S."/>
            <person name="Heo J."/>
            <person name="Kwon S.-W."/>
        </authorList>
    </citation>
    <scope>NUCLEOTIDE SEQUENCE [LARGE SCALE GENOMIC DNA]</scope>
    <source>
        <strain evidence="1 2">KACC 23028</strain>
    </source>
</reference>
<protein>
    <submittedName>
        <fullName evidence="1">Uncharacterized protein</fullName>
    </submittedName>
</protein>
<dbReference type="EMBL" id="CP117884">
    <property type="protein sequence ID" value="WDF82751.1"/>
    <property type="molecule type" value="Genomic_DNA"/>
</dbReference>
<dbReference type="Proteomes" id="UP001220377">
    <property type="component" value="Chromosome"/>
</dbReference>
<keyword evidence="2" id="KW-1185">Reference proteome</keyword>
<organism evidence="1 2">
    <name type="scientific">Lacticaseibacillus pabuli</name>
    <dbReference type="NCBI Taxonomy" id="3025672"/>
    <lineage>
        <taxon>Bacteria</taxon>
        <taxon>Bacillati</taxon>
        <taxon>Bacillota</taxon>
        <taxon>Bacilli</taxon>
        <taxon>Lactobacillales</taxon>
        <taxon>Lactobacillaceae</taxon>
        <taxon>Lacticaseibacillus</taxon>
    </lineage>
</organism>
<proteinExistence type="predicted"/>
<evidence type="ECO:0000313" key="1">
    <source>
        <dbReference type="EMBL" id="WDF82751.1"/>
    </source>
</evidence>
<gene>
    <name evidence="1" type="ORF">PQ472_00495</name>
</gene>
<dbReference type="RefSeq" id="WP_274260427.1">
    <property type="nucleotide sequence ID" value="NZ_CP117884.1"/>
</dbReference>